<protein>
    <submittedName>
        <fullName evidence="1">Uncharacterized protein</fullName>
    </submittedName>
</protein>
<sequence length="71" mass="8157">MEFVLRDRSFHNHQTMPWAAIHEATTKRHHNTPIFRADDCNALTGVPQWRSPSHSSLVKGVCFGHCWSLTT</sequence>
<name>A0A7C3KI49_9CYAN</name>
<accession>A0A7C3KI49</accession>
<evidence type="ECO:0000313" key="1">
    <source>
        <dbReference type="EMBL" id="HFM99702.1"/>
    </source>
</evidence>
<reference evidence="1" key="1">
    <citation type="journal article" date="2020" name="mSystems">
        <title>Genome- and Community-Level Interaction Insights into Carbon Utilization and Element Cycling Functions of Hydrothermarchaeota in Hydrothermal Sediment.</title>
        <authorList>
            <person name="Zhou Z."/>
            <person name="Liu Y."/>
            <person name="Xu W."/>
            <person name="Pan J."/>
            <person name="Luo Z.H."/>
            <person name="Li M."/>
        </authorList>
    </citation>
    <scope>NUCLEOTIDE SEQUENCE [LARGE SCALE GENOMIC DNA]</scope>
    <source>
        <strain evidence="1">SpSt-418</strain>
    </source>
</reference>
<organism evidence="1">
    <name type="scientific">Oscillatoriales cyanobacterium SpSt-418</name>
    <dbReference type="NCBI Taxonomy" id="2282169"/>
    <lineage>
        <taxon>Bacteria</taxon>
        <taxon>Bacillati</taxon>
        <taxon>Cyanobacteriota</taxon>
        <taxon>Cyanophyceae</taxon>
        <taxon>Oscillatoriophycideae</taxon>
        <taxon>Oscillatoriales</taxon>
    </lineage>
</organism>
<gene>
    <name evidence="1" type="ORF">ENR64_18490</name>
</gene>
<dbReference type="AlphaFoldDB" id="A0A7C3KI49"/>
<dbReference type="EMBL" id="DSRU01000268">
    <property type="protein sequence ID" value="HFM99702.1"/>
    <property type="molecule type" value="Genomic_DNA"/>
</dbReference>
<proteinExistence type="predicted"/>
<comment type="caution">
    <text evidence="1">The sequence shown here is derived from an EMBL/GenBank/DDBJ whole genome shotgun (WGS) entry which is preliminary data.</text>
</comment>